<comment type="caution">
    <text evidence="3">The sequence shown here is derived from an EMBL/GenBank/DDBJ whole genome shotgun (WGS) entry which is preliminary data.</text>
</comment>
<gene>
    <name evidence="3" type="ORF">MMYC01_204494</name>
    <name evidence="2" type="ORF">MMYC01_205289</name>
</gene>
<feature type="region of interest" description="Disordered" evidence="1">
    <location>
        <begin position="20"/>
        <end position="41"/>
    </location>
</feature>
<evidence type="ECO:0000256" key="1">
    <source>
        <dbReference type="SAM" id="MobiDB-lite"/>
    </source>
</evidence>
<feature type="compositionally biased region" description="Basic and acidic residues" evidence="1">
    <location>
        <begin position="138"/>
        <end position="149"/>
    </location>
</feature>
<feature type="region of interest" description="Disordered" evidence="1">
    <location>
        <begin position="108"/>
        <end position="149"/>
    </location>
</feature>
<dbReference type="EMBL" id="LCTW02000114">
    <property type="protein sequence ID" value="KXX78599.1"/>
    <property type="molecule type" value="Genomic_DNA"/>
</dbReference>
<accession>A0A175W9A5</accession>
<protein>
    <submittedName>
        <fullName evidence="3">Uncharacterized protein</fullName>
    </submittedName>
</protein>
<dbReference type="VEuPathDB" id="FungiDB:MMYC01_204494"/>
<evidence type="ECO:0000313" key="3">
    <source>
        <dbReference type="EMBL" id="KXX79584.1"/>
    </source>
</evidence>
<reference evidence="4" key="2">
    <citation type="submission" date="2015-06" db="EMBL/GenBank/DDBJ databases">
        <authorList>
            <person name="van de Sande W.W.J."/>
        </authorList>
    </citation>
    <scope>NUCLEOTIDE SEQUENCE [LARGE SCALE GENOMIC DNA]</scope>
    <source>
        <strain evidence="4">mm55</strain>
    </source>
</reference>
<evidence type="ECO:0000313" key="4">
    <source>
        <dbReference type="Proteomes" id="UP000078237"/>
    </source>
</evidence>
<organism evidence="3 4">
    <name type="scientific">Madurella mycetomatis</name>
    <dbReference type="NCBI Taxonomy" id="100816"/>
    <lineage>
        <taxon>Eukaryota</taxon>
        <taxon>Fungi</taxon>
        <taxon>Dikarya</taxon>
        <taxon>Ascomycota</taxon>
        <taxon>Pezizomycotina</taxon>
        <taxon>Sordariomycetes</taxon>
        <taxon>Sordariomycetidae</taxon>
        <taxon>Sordariales</taxon>
        <taxon>Sordariales incertae sedis</taxon>
        <taxon>Madurella</taxon>
    </lineage>
</organism>
<dbReference type="PANTHER" id="PTHR35391">
    <property type="entry name" value="C2H2-TYPE DOMAIN-CONTAINING PROTEIN-RELATED"/>
    <property type="match status" value="1"/>
</dbReference>
<dbReference type="EMBL" id="LCTW02000083">
    <property type="protein sequence ID" value="KXX79584.1"/>
    <property type="molecule type" value="Genomic_DNA"/>
</dbReference>
<dbReference type="OrthoDB" id="4596727at2759"/>
<keyword evidence="4" id="KW-1185">Reference proteome</keyword>
<feature type="compositionally biased region" description="Polar residues" evidence="1">
    <location>
        <begin position="22"/>
        <end position="34"/>
    </location>
</feature>
<reference evidence="3" key="1">
    <citation type="submission" date="2015-06" db="EMBL/GenBank/DDBJ databases">
        <authorList>
            <person name="Hoefler B.C."/>
            <person name="Straight P.D."/>
        </authorList>
    </citation>
    <scope>NUCLEOTIDE SEQUENCE [LARGE SCALE GENOMIC DNA]</scope>
    <source>
        <strain evidence="3">Mm55</strain>
    </source>
</reference>
<proteinExistence type="predicted"/>
<reference evidence="3 4" key="3">
    <citation type="submission" date="2016-01" db="EMBL/GenBank/DDBJ databases">
        <title>Madurella mycetomatis genome sequencing.</title>
        <authorList>
            <person name="Van De Sande W."/>
        </authorList>
    </citation>
    <scope>NUCLEOTIDE SEQUENCE [LARGE SCALE GENOMIC DNA]</scope>
    <source>
        <strain evidence="4">mm55</strain>
        <strain evidence="3">Mm55</strain>
    </source>
</reference>
<dbReference type="VEuPathDB" id="FungiDB:MMYC01_205289"/>
<dbReference type="Proteomes" id="UP000078237">
    <property type="component" value="Unassembled WGS sequence"/>
</dbReference>
<sequence length="364" mass="40270">MPSPVEFALLQVLDTLTKGSAAPSSTGRGISSTGLGSGRALSPRMRSDFETILTRLSIWAGNIGVFAPGAASLDERLYSGDHPDISDVLCHLLGRLNDALQLALEPPLQEQDHESENSESDDSDSLLSLDVADDTSPDTERWPPSKPIDRANDIVSRLYRLSTAIRKPASSRETERVRKFAQDMAGSPDLQAQAEELESLESFAQWLVCYKFSRAPKPLVNRLVSSVVFRRARLLYRRRHQSKLQQGMSRIWERGHEPRPRPERAAGAGRGMSGDVIPNLVPDTRQSPSVVFSATVASSVDRRRYQSFAKSVALSGITHKAINRRRKLDVPAYSGLVDASSGQAFCPYCTRKIDVQETKEPRWT</sequence>
<dbReference type="AlphaFoldDB" id="A0A175W9A5"/>
<name>A0A175W9A5_9PEZI</name>
<dbReference type="PANTHER" id="PTHR35391:SF7">
    <property type="entry name" value="C2H2-TYPE DOMAIN-CONTAINING PROTEIN"/>
    <property type="match status" value="1"/>
</dbReference>
<evidence type="ECO:0000313" key="2">
    <source>
        <dbReference type="EMBL" id="KXX78599.1"/>
    </source>
</evidence>
<dbReference type="STRING" id="100816.A0A175W9A5"/>